<sequence>MDVKPPVISTTALGIQFGGLKVVDSVSLSIAAGERRLLLGPNGAGKTTLFNLIAGDLRATTGSISLFGDDVTKEPTAGRARRGLARTYQIITLFREMTLLRNVQLALAIGAKRCWNPWRSFDNASTARTAREVLEQVELDTKACSIVANCSYGEMRRLEIALALAQSPRIVLLDEPLAGLSGPERKRVGGLLHALPRDVTILMIEHDMDIALAYAGTVTVLQGGRVVVDGDKQTVLADPRTREIYLGH</sequence>
<dbReference type="STRING" id="1462993.A6V36_33645"/>
<dbReference type="Gene3D" id="3.40.50.300">
    <property type="entry name" value="P-loop containing nucleotide triphosphate hydrolases"/>
    <property type="match status" value="1"/>
</dbReference>
<dbReference type="InterPro" id="IPR017871">
    <property type="entry name" value="ABC_transporter-like_CS"/>
</dbReference>
<proteinExistence type="predicted"/>
<accession>A0A1A9N8U9</accession>
<dbReference type="InterPro" id="IPR027417">
    <property type="entry name" value="P-loop_NTPase"/>
</dbReference>
<reference evidence="9 10" key="1">
    <citation type="submission" date="2016-04" db="EMBL/GenBank/DDBJ databases">
        <title>Reclassification of Paraburkholderia panaciterrae (Farh et al. 2015) Dobritsa &amp; Samadpour 2016 as a later homotypic synonym of Paraburkholderia ginsengiterrae (Farh et al. 2015) Dobritsa &amp; Samadpour 2016.</title>
        <authorList>
            <person name="Dobritsa A.P."/>
            <person name="Kutumbaka K."/>
            <person name="Samadpour M."/>
        </authorList>
    </citation>
    <scope>NUCLEOTIDE SEQUENCE [LARGE SCALE GENOMIC DNA]</scope>
    <source>
        <strain evidence="8 10">DCY85</strain>
        <strain evidence="7 9">DCY85-1</strain>
    </source>
</reference>
<comment type="caution">
    <text evidence="8">The sequence shown here is derived from an EMBL/GenBank/DDBJ whole genome shotgun (WGS) entry which is preliminary data.</text>
</comment>
<organism evidence="8 10">
    <name type="scientific">Paraburkholderia ginsengiterrae</name>
    <dbReference type="NCBI Taxonomy" id="1462993"/>
    <lineage>
        <taxon>Bacteria</taxon>
        <taxon>Pseudomonadati</taxon>
        <taxon>Pseudomonadota</taxon>
        <taxon>Betaproteobacteria</taxon>
        <taxon>Burkholderiales</taxon>
        <taxon>Burkholderiaceae</taxon>
        <taxon>Paraburkholderia</taxon>
    </lineage>
</organism>
<dbReference type="Pfam" id="PF00005">
    <property type="entry name" value="ABC_tran"/>
    <property type="match status" value="1"/>
</dbReference>
<dbReference type="PROSITE" id="PS00211">
    <property type="entry name" value="ABC_TRANSPORTER_1"/>
    <property type="match status" value="1"/>
</dbReference>
<dbReference type="EMBL" id="LXKA01000209">
    <property type="protein sequence ID" value="OAJ61635.1"/>
    <property type="molecule type" value="Genomic_DNA"/>
</dbReference>
<evidence type="ECO:0000256" key="4">
    <source>
        <dbReference type="ARBA" id="ARBA00022741"/>
    </source>
</evidence>
<evidence type="ECO:0000313" key="10">
    <source>
        <dbReference type="Proteomes" id="UP000078116"/>
    </source>
</evidence>
<keyword evidence="5 8" id="KW-0067">ATP-binding</keyword>
<evidence type="ECO:0000259" key="6">
    <source>
        <dbReference type="PROSITE" id="PS50893"/>
    </source>
</evidence>
<evidence type="ECO:0000256" key="2">
    <source>
        <dbReference type="ARBA" id="ARBA00022475"/>
    </source>
</evidence>
<keyword evidence="1" id="KW-0813">Transport</keyword>
<dbReference type="PANTHER" id="PTHR45772">
    <property type="entry name" value="CONSERVED COMPONENT OF ABC TRANSPORTER FOR NATURAL AMINO ACIDS-RELATED"/>
    <property type="match status" value="1"/>
</dbReference>
<dbReference type="PROSITE" id="PS50893">
    <property type="entry name" value="ABC_TRANSPORTER_2"/>
    <property type="match status" value="1"/>
</dbReference>
<evidence type="ECO:0000313" key="7">
    <source>
        <dbReference type="EMBL" id="OAJ56552.1"/>
    </source>
</evidence>
<dbReference type="PANTHER" id="PTHR45772:SF9">
    <property type="entry name" value="CONSERVED COMPONENT OF ABC TRANSPORTER FOR NATURAL AMINO ACIDS"/>
    <property type="match status" value="1"/>
</dbReference>
<dbReference type="Proteomes" id="UP000077961">
    <property type="component" value="Unassembled WGS sequence"/>
</dbReference>
<dbReference type="OrthoDB" id="9781337at2"/>
<evidence type="ECO:0000256" key="3">
    <source>
        <dbReference type="ARBA" id="ARBA00022519"/>
    </source>
</evidence>
<evidence type="ECO:0000256" key="1">
    <source>
        <dbReference type="ARBA" id="ARBA00022448"/>
    </source>
</evidence>
<gene>
    <name evidence="7" type="ORF">A6V36_33645</name>
    <name evidence="8" type="ORF">A6V37_24910</name>
</gene>
<name>A0A1A9N8U9_9BURK</name>
<protein>
    <submittedName>
        <fullName evidence="8">ABC transporter ATP-binding protein</fullName>
    </submittedName>
</protein>
<keyword evidence="4" id="KW-0547">Nucleotide-binding</keyword>
<dbReference type="EMBL" id="LXJZ01000186">
    <property type="protein sequence ID" value="OAJ56552.1"/>
    <property type="molecule type" value="Genomic_DNA"/>
</dbReference>
<evidence type="ECO:0000313" key="8">
    <source>
        <dbReference type="EMBL" id="OAJ61635.1"/>
    </source>
</evidence>
<dbReference type="Proteomes" id="UP000078116">
    <property type="component" value="Unassembled WGS sequence"/>
</dbReference>
<dbReference type="CDD" id="cd03219">
    <property type="entry name" value="ABC_Mj1267_LivG_branched"/>
    <property type="match status" value="1"/>
</dbReference>
<dbReference type="GO" id="GO:0005886">
    <property type="term" value="C:plasma membrane"/>
    <property type="evidence" value="ECO:0007669"/>
    <property type="project" value="TreeGrafter"/>
</dbReference>
<keyword evidence="2" id="KW-1003">Cell membrane</keyword>
<evidence type="ECO:0000256" key="5">
    <source>
        <dbReference type="ARBA" id="ARBA00022840"/>
    </source>
</evidence>
<dbReference type="InterPro" id="IPR003439">
    <property type="entry name" value="ABC_transporter-like_ATP-bd"/>
</dbReference>
<dbReference type="GO" id="GO:0016887">
    <property type="term" value="F:ATP hydrolysis activity"/>
    <property type="evidence" value="ECO:0007669"/>
    <property type="project" value="InterPro"/>
</dbReference>
<dbReference type="SMART" id="SM00382">
    <property type="entry name" value="AAA"/>
    <property type="match status" value="1"/>
</dbReference>
<keyword evidence="3" id="KW-0472">Membrane</keyword>
<keyword evidence="9" id="KW-1185">Reference proteome</keyword>
<dbReference type="InterPro" id="IPR051120">
    <property type="entry name" value="ABC_AA/LPS_Transport"/>
</dbReference>
<evidence type="ECO:0000313" key="9">
    <source>
        <dbReference type="Proteomes" id="UP000077961"/>
    </source>
</evidence>
<keyword evidence="3" id="KW-0997">Cell inner membrane</keyword>
<dbReference type="SUPFAM" id="SSF52540">
    <property type="entry name" value="P-loop containing nucleoside triphosphate hydrolases"/>
    <property type="match status" value="1"/>
</dbReference>
<dbReference type="GO" id="GO:0005524">
    <property type="term" value="F:ATP binding"/>
    <property type="evidence" value="ECO:0007669"/>
    <property type="project" value="UniProtKB-KW"/>
</dbReference>
<feature type="domain" description="ABC transporter" evidence="6">
    <location>
        <begin position="3"/>
        <end position="248"/>
    </location>
</feature>
<dbReference type="AlphaFoldDB" id="A0A1A9N8U9"/>
<dbReference type="InterPro" id="IPR003593">
    <property type="entry name" value="AAA+_ATPase"/>
</dbReference>